<evidence type="ECO:0000256" key="5">
    <source>
        <dbReference type="ARBA" id="ARBA00023136"/>
    </source>
</evidence>
<reference evidence="7" key="2">
    <citation type="submission" date="2024-02" db="EMBL/GenBank/DDBJ databases">
        <title>The Genome Sequence of Enterococcus diestrammenae JM9A.</title>
        <authorList>
            <person name="Earl A."/>
            <person name="Manson A."/>
            <person name="Gilmore M."/>
            <person name="Sanders J."/>
            <person name="Shea T."/>
            <person name="Howe W."/>
            <person name="Livny J."/>
            <person name="Cuomo C."/>
            <person name="Neafsey D."/>
            <person name="Birren B."/>
        </authorList>
    </citation>
    <scope>NUCLEOTIDE SEQUENCE</scope>
    <source>
        <strain evidence="7">JM9A</strain>
    </source>
</reference>
<evidence type="ECO:0000256" key="4">
    <source>
        <dbReference type="ARBA" id="ARBA00022989"/>
    </source>
</evidence>
<dbReference type="Proteomes" id="UP001429357">
    <property type="component" value="Unassembled WGS sequence"/>
</dbReference>
<dbReference type="InterPro" id="IPR003740">
    <property type="entry name" value="YitT"/>
</dbReference>
<evidence type="ECO:0000256" key="6">
    <source>
        <dbReference type="SAM" id="Phobius"/>
    </source>
</evidence>
<feature type="transmembrane region" description="Helical" evidence="6">
    <location>
        <begin position="90"/>
        <end position="108"/>
    </location>
</feature>
<keyword evidence="3 6" id="KW-0812">Transmembrane</keyword>
<name>A0ABV0F4Y9_9ENTE</name>
<evidence type="ECO:0000256" key="1">
    <source>
        <dbReference type="ARBA" id="ARBA00004651"/>
    </source>
</evidence>
<organism evidence="7 8">
    <name type="scientific">Enterococcus diestrammenae</name>
    <dbReference type="NCBI Taxonomy" id="1155073"/>
    <lineage>
        <taxon>Bacteria</taxon>
        <taxon>Bacillati</taxon>
        <taxon>Bacillota</taxon>
        <taxon>Bacilli</taxon>
        <taxon>Lactobacillales</taxon>
        <taxon>Enterococcaceae</taxon>
        <taxon>Enterococcus</taxon>
    </lineage>
</organism>
<keyword evidence="2" id="KW-1003">Cell membrane</keyword>
<feature type="transmembrane region" description="Helical" evidence="6">
    <location>
        <begin position="54"/>
        <end position="78"/>
    </location>
</feature>
<dbReference type="PANTHER" id="PTHR33545">
    <property type="entry name" value="UPF0750 MEMBRANE PROTEIN YITT-RELATED"/>
    <property type="match status" value="1"/>
</dbReference>
<dbReference type="Pfam" id="PF02588">
    <property type="entry name" value="YitT_membrane"/>
    <property type="match status" value="1"/>
</dbReference>
<keyword evidence="4 6" id="KW-1133">Transmembrane helix</keyword>
<dbReference type="PANTHER" id="PTHR33545:SF5">
    <property type="entry name" value="UPF0750 MEMBRANE PROTEIN YITT"/>
    <property type="match status" value="1"/>
</dbReference>
<gene>
    <name evidence="7" type="ORF">BAU18_002753</name>
</gene>
<dbReference type="RefSeq" id="WP_237583863.1">
    <property type="nucleotide sequence ID" value="NZ_JAQFAM010000001.1"/>
</dbReference>
<feature type="transmembrane region" description="Helical" evidence="6">
    <location>
        <begin position="114"/>
        <end position="145"/>
    </location>
</feature>
<proteinExistence type="predicted"/>
<accession>A0ABV0F4Y9</accession>
<keyword evidence="8" id="KW-1185">Reference proteome</keyword>
<protein>
    <recommendedName>
        <fullName evidence="9">YitT family protein</fullName>
    </recommendedName>
</protein>
<dbReference type="EMBL" id="MAEI02000001">
    <property type="protein sequence ID" value="MEO1783134.1"/>
    <property type="molecule type" value="Genomic_DNA"/>
</dbReference>
<evidence type="ECO:0000313" key="7">
    <source>
        <dbReference type="EMBL" id="MEO1783134.1"/>
    </source>
</evidence>
<evidence type="ECO:0000256" key="2">
    <source>
        <dbReference type="ARBA" id="ARBA00022475"/>
    </source>
</evidence>
<evidence type="ECO:0000313" key="8">
    <source>
        <dbReference type="Proteomes" id="UP001429357"/>
    </source>
</evidence>
<sequence>MEKMKQLIETEGRALAKVTLGTALLGFAYAQWMKPNAIINGGVTSLSMIANELTGLPLLLMTNGITLVLLILSGIFLGRGNLLRSVYSSICYNLFFSLFYLAPISAQINLPVDFLFASLFIAAGYALCLSSDTSTVGLDVVALIVHRYRPKLGVAKVLRWLNWSVLVLGLFAYNWQAVVIGIAFSYFNSLLLGLFLQEADNPLLRWWGRFQSRVYHTSK</sequence>
<comment type="caution">
    <text evidence="7">The sequence shown here is derived from an EMBL/GenBank/DDBJ whole genome shotgun (WGS) entry which is preliminary data.</text>
</comment>
<dbReference type="InterPro" id="IPR051461">
    <property type="entry name" value="UPF0750_membrane"/>
</dbReference>
<reference evidence="7" key="1">
    <citation type="submission" date="2016-06" db="EMBL/GenBank/DDBJ databases">
        <authorList>
            <person name="Van Tyne D."/>
        </authorList>
    </citation>
    <scope>NUCLEOTIDE SEQUENCE</scope>
    <source>
        <strain evidence="7">JM9A</strain>
    </source>
</reference>
<evidence type="ECO:0008006" key="9">
    <source>
        <dbReference type="Google" id="ProtNLM"/>
    </source>
</evidence>
<keyword evidence="5 6" id="KW-0472">Membrane</keyword>
<comment type="subcellular location">
    <subcellularLocation>
        <location evidence="1">Cell membrane</location>
        <topology evidence="1">Multi-pass membrane protein</topology>
    </subcellularLocation>
</comment>
<evidence type="ECO:0000256" key="3">
    <source>
        <dbReference type="ARBA" id="ARBA00022692"/>
    </source>
</evidence>